<evidence type="ECO:0000256" key="10">
    <source>
        <dbReference type="ARBA" id="ARBA00023180"/>
    </source>
</evidence>
<organism evidence="12 13">
    <name type="scientific">Rhynchospora pubera</name>
    <dbReference type="NCBI Taxonomy" id="906938"/>
    <lineage>
        <taxon>Eukaryota</taxon>
        <taxon>Viridiplantae</taxon>
        <taxon>Streptophyta</taxon>
        <taxon>Embryophyta</taxon>
        <taxon>Tracheophyta</taxon>
        <taxon>Spermatophyta</taxon>
        <taxon>Magnoliopsida</taxon>
        <taxon>Liliopsida</taxon>
        <taxon>Poales</taxon>
        <taxon>Cyperaceae</taxon>
        <taxon>Cyperoideae</taxon>
        <taxon>Rhynchosporeae</taxon>
        <taxon>Rhynchospora</taxon>
    </lineage>
</organism>
<evidence type="ECO:0000256" key="6">
    <source>
        <dbReference type="ARBA" id="ARBA00022729"/>
    </source>
</evidence>
<evidence type="ECO:0000256" key="3">
    <source>
        <dbReference type="ARBA" id="ARBA00022614"/>
    </source>
</evidence>
<proteinExistence type="inferred from homology"/>
<keyword evidence="12" id="KW-0675">Receptor</keyword>
<comment type="caution">
    <text evidence="12">The sequence shown here is derived from an EMBL/GenBank/DDBJ whole genome shotgun (WGS) entry which is preliminary data.</text>
</comment>
<keyword evidence="5 11" id="KW-0812">Transmembrane</keyword>
<keyword evidence="7" id="KW-0677">Repeat</keyword>
<protein>
    <submittedName>
        <fullName evidence="12">Receptor-like protein 12</fullName>
    </submittedName>
</protein>
<keyword evidence="10" id="KW-0325">Glycoprotein</keyword>
<evidence type="ECO:0000256" key="2">
    <source>
        <dbReference type="ARBA" id="ARBA00009592"/>
    </source>
</evidence>
<dbReference type="SUPFAM" id="SSF52058">
    <property type="entry name" value="L domain-like"/>
    <property type="match status" value="1"/>
</dbReference>
<feature type="transmembrane region" description="Helical" evidence="11">
    <location>
        <begin position="267"/>
        <end position="290"/>
    </location>
</feature>
<accession>A0AAV8F0J2</accession>
<evidence type="ECO:0000256" key="11">
    <source>
        <dbReference type="SAM" id="Phobius"/>
    </source>
</evidence>
<keyword evidence="9 11" id="KW-0472">Membrane</keyword>
<dbReference type="InterPro" id="IPR001611">
    <property type="entry name" value="Leu-rich_rpt"/>
</dbReference>
<sequence length="326" mass="36862">MVCTSLYFLVLGRNKFSGEIPKWIGESLQNLVVFQLRSNKFSGYIPPSLGKLANLQVLDLANNNLVGPIPDSIGNFVGMKNSSHQFDSSDLKNDYFHSSDYWSVWIYKDSLYTQMNGQKNLTSAPLGLIKTIDLSRNKLDGQIPEVIWSLEALINLNISQNFLQGRVSEKINGMRSLEYLDLSMNELSGPIPQALSNLAPLHQLNLSYNNFTGRIPTGRQLDTLADPSIYAGNAYLCGFPTNKSCPENNQTPREPDFLSEDEKSETIWFHLTTIIGFIMGIWCLGGVLIFKGAWRIAYFRIIDNIFDVIYVQIMLAMRTRRLSRPM</sequence>
<dbReference type="Pfam" id="PF00560">
    <property type="entry name" value="LRR_1"/>
    <property type="match status" value="1"/>
</dbReference>
<dbReference type="AlphaFoldDB" id="A0AAV8F0J2"/>
<comment type="subcellular location">
    <subcellularLocation>
        <location evidence="1">Membrane</location>
        <topology evidence="1">Single-pass type I membrane protein</topology>
    </subcellularLocation>
</comment>
<keyword evidence="4" id="KW-1070">Brassinosteroid signaling pathway</keyword>
<dbReference type="Proteomes" id="UP001140206">
    <property type="component" value="Chromosome 2"/>
</dbReference>
<reference evidence="12" key="1">
    <citation type="submission" date="2022-08" db="EMBL/GenBank/DDBJ databases">
        <authorList>
            <person name="Marques A."/>
        </authorList>
    </citation>
    <scope>NUCLEOTIDE SEQUENCE</scope>
    <source>
        <strain evidence="12">RhyPub2mFocal</strain>
        <tissue evidence="12">Leaves</tissue>
    </source>
</reference>
<dbReference type="Pfam" id="PF13855">
    <property type="entry name" value="LRR_8"/>
    <property type="match status" value="2"/>
</dbReference>
<keyword evidence="13" id="KW-1185">Reference proteome</keyword>
<dbReference type="PANTHER" id="PTHR48063:SF90">
    <property type="entry name" value="OS11G0565920 PROTEIN"/>
    <property type="match status" value="1"/>
</dbReference>
<evidence type="ECO:0000313" key="12">
    <source>
        <dbReference type="EMBL" id="KAJ4786589.1"/>
    </source>
</evidence>
<evidence type="ECO:0000256" key="9">
    <source>
        <dbReference type="ARBA" id="ARBA00023136"/>
    </source>
</evidence>
<evidence type="ECO:0000256" key="5">
    <source>
        <dbReference type="ARBA" id="ARBA00022692"/>
    </source>
</evidence>
<evidence type="ECO:0000313" key="13">
    <source>
        <dbReference type="Proteomes" id="UP001140206"/>
    </source>
</evidence>
<name>A0AAV8F0J2_9POAL</name>
<dbReference type="GO" id="GO:0016020">
    <property type="term" value="C:membrane"/>
    <property type="evidence" value="ECO:0007669"/>
    <property type="project" value="UniProtKB-SubCell"/>
</dbReference>
<evidence type="ECO:0000256" key="8">
    <source>
        <dbReference type="ARBA" id="ARBA00022989"/>
    </source>
</evidence>
<dbReference type="InterPro" id="IPR046956">
    <property type="entry name" value="RLP23-like"/>
</dbReference>
<keyword evidence="8 11" id="KW-1133">Transmembrane helix</keyword>
<dbReference type="EMBL" id="JAMFTS010000002">
    <property type="protein sequence ID" value="KAJ4786589.1"/>
    <property type="molecule type" value="Genomic_DNA"/>
</dbReference>
<comment type="similarity">
    <text evidence="2">Belongs to the RLP family.</text>
</comment>
<evidence type="ECO:0000256" key="1">
    <source>
        <dbReference type="ARBA" id="ARBA00004479"/>
    </source>
</evidence>
<dbReference type="GO" id="GO:0009742">
    <property type="term" value="P:brassinosteroid mediated signaling pathway"/>
    <property type="evidence" value="ECO:0007669"/>
    <property type="project" value="UniProtKB-KW"/>
</dbReference>
<dbReference type="FunFam" id="3.80.10.10:FF:000111">
    <property type="entry name" value="LRR receptor-like serine/threonine-protein kinase ERECTA"/>
    <property type="match status" value="1"/>
</dbReference>
<evidence type="ECO:0000256" key="7">
    <source>
        <dbReference type="ARBA" id="ARBA00022737"/>
    </source>
</evidence>
<keyword evidence="6" id="KW-0732">Signal</keyword>
<dbReference type="FunFam" id="3.80.10.10:FF:000383">
    <property type="entry name" value="Leucine-rich repeat receptor protein kinase EMS1"/>
    <property type="match status" value="1"/>
</dbReference>
<keyword evidence="3" id="KW-0433">Leucine-rich repeat</keyword>
<gene>
    <name evidence="12" type="ORF">LUZ62_037835</name>
</gene>
<dbReference type="InterPro" id="IPR032675">
    <property type="entry name" value="LRR_dom_sf"/>
</dbReference>
<evidence type="ECO:0000256" key="4">
    <source>
        <dbReference type="ARBA" id="ARBA00022626"/>
    </source>
</evidence>
<dbReference type="Gene3D" id="3.80.10.10">
    <property type="entry name" value="Ribonuclease Inhibitor"/>
    <property type="match status" value="1"/>
</dbReference>
<dbReference type="PANTHER" id="PTHR48063">
    <property type="entry name" value="LRR RECEPTOR-LIKE KINASE"/>
    <property type="match status" value="1"/>
</dbReference>